<evidence type="ECO:0000256" key="3">
    <source>
        <dbReference type="ARBA" id="ARBA00022452"/>
    </source>
</evidence>
<evidence type="ECO:0000256" key="4">
    <source>
        <dbReference type="ARBA" id="ARBA00022692"/>
    </source>
</evidence>
<dbReference type="InterPro" id="IPR039426">
    <property type="entry name" value="TonB-dep_rcpt-like"/>
</dbReference>
<keyword evidence="7 8" id="KW-0998">Cell outer membrane</keyword>
<dbReference type="InterPro" id="IPR036942">
    <property type="entry name" value="Beta-barrel_TonB_sf"/>
</dbReference>
<dbReference type="GO" id="GO:0044718">
    <property type="term" value="P:siderophore transmembrane transport"/>
    <property type="evidence" value="ECO:0007669"/>
    <property type="project" value="TreeGrafter"/>
</dbReference>
<feature type="domain" description="TonB-dependent receptor plug" evidence="11">
    <location>
        <begin position="161"/>
        <end position="266"/>
    </location>
</feature>
<sequence length="808" mass="89354">MPAFKGRATFATTDNYSGILIYQYQESMTNRITWIKRGGMLLLLLCIFTVVWAESPSKRTGASVSGVIKEKNTGEPLAHVSVKILGTMLVNVTDVEGRYHLENLPEGKQTIEVRLAGFRAARQSIDVVPNVGNNLDFLLTEDEISLDEVVVSSNRSLSLRRNAPTLVNVLDTRMFDITQSMCLAQGLNFQPGVRTEDNCANCGFSQVRINGLDGHYSQILIDSRPVFTALQGVYGLEQIPANMVERVEVARGGGSALFGSSAIGGTINIITKEPTGNWAELSHTLMGMEGGKSFDNITTLNASIVSKNNRAGFSVYAGSRHRDGYDRDRDGFTDLPKLANKTVGLNSFLRLDNYSKLTLQYHALNEFRRGGNHLDLPAHEANIAEQLQHEIHGGNLGYDLFTPDGQNHLSAYASFQNVSRNSYYGGTGDGSAESKAEALKAYSKTRDLNVLGGMQLVHSFERLAFMPADFTLGAEYSYDGLKDHALGYDVVTRQHVRVGSLFFQNEWKDKRWSLLLGGRVDKHNLIGHFIFSPRANLRFNPVEEVNLRLTYAGGFRAPQAFDEDLHTTLAGGERLKTRLASGLKEERSNSISLSADMYHAFGKVQANLLVEGFFTHLDHVFAQRKLEEKDAFGIGILERYNANAATVLGLNVEGKAAFSRQFQLQGGVTWQQSRYKEAVEWDEEAPKERKMMRTPNLYGYFTASVEPLKRFTVGLTGNYTGSMLVGHAAGSGVAKPVAVDTPAFMTLNLKLSYDFKAVDGVKAQLNGGVQNLTNTYQKDIDKGWDRDASYIYGPSQPRTYYVGLKVSY</sequence>
<evidence type="ECO:0000256" key="5">
    <source>
        <dbReference type="ARBA" id="ARBA00023077"/>
    </source>
</evidence>
<comment type="similarity">
    <text evidence="8 9">Belongs to the TonB-dependent receptor family.</text>
</comment>
<evidence type="ECO:0000256" key="1">
    <source>
        <dbReference type="ARBA" id="ARBA00004571"/>
    </source>
</evidence>
<evidence type="ECO:0000259" key="10">
    <source>
        <dbReference type="Pfam" id="PF00593"/>
    </source>
</evidence>
<evidence type="ECO:0000256" key="6">
    <source>
        <dbReference type="ARBA" id="ARBA00023136"/>
    </source>
</evidence>
<dbReference type="SUPFAM" id="SSF56935">
    <property type="entry name" value="Porins"/>
    <property type="match status" value="1"/>
</dbReference>
<evidence type="ECO:0000313" key="12">
    <source>
        <dbReference type="EMBL" id="ERK39203.1"/>
    </source>
</evidence>
<keyword evidence="13" id="KW-1185">Reference proteome</keyword>
<keyword evidence="12" id="KW-0675">Receptor</keyword>
<comment type="caution">
    <text evidence="12">The sequence shown here is derived from an EMBL/GenBank/DDBJ whole genome shotgun (WGS) entry which is preliminary data.</text>
</comment>
<dbReference type="PROSITE" id="PS52016">
    <property type="entry name" value="TONB_DEPENDENT_REC_3"/>
    <property type="match status" value="1"/>
</dbReference>
<dbReference type="GO" id="GO:0015344">
    <property type="term" value="F:siderophore uptake transmembrane transporter activity"/>
    <property type="evidence" value="ECO:0007669"/>
    <property type="project" value="TreeGrafter"/>
</dbReference>
<dbReference type="Pfam" id="PF07715">
    <property type="entry name" value="Plug"/>
    <property type="match status" value="1"/>
</dbReference>
<dbReference type="PATRIC" id="fig|1115809.3.peg.1416"/>
<organism evidence="12 13">
    <name type="scientific">Segatella baroniae F0067</name>
    <dbReference type="NCBI Taxonomy" id="1115809"/>
    <lineage>
        <taxon>Bacteria</taxon>
        <taxon>Pseudomonadati</taxon>
        <taxon>Bacteroidota</taxon>
        <taxon>Bacteroidia</taxon>
        <taxon>Bacteroidales</taxon>
        <taxon>Prevotellaceae</taxon>
        <taxon>Segatella</taxon>
    </lineage>
</organism>
<keyword evidence="2 8" id="KW-0813">Transport</keyword>
<accession>U2QD06</accession>
<dbReference type="InterPro" id="IPR008969">
    <property type="entry name" value="CarboxyPept-like_regulatory"/>
</dbReference>
<evidence type="ECO:0000256" key="9">
    <source>
        <dbReference type="RuleBase" id="RU003357"/>
    </source>
</evidence>
<dbReference type="PANTHER" id="PTHR30069">
    <property type="entry name" value="TONB-DEPENDENT OUTER MEMBRANE RECEPTOR"/>
    <property type="match status" value="1"/>
</dbReference>
<dbReference type="GO" id="GO:0009279">
    <property type="term" value="C:cell outer membrane"/>
    <property type="evidence" value="ECO:0007669"/>
    <property type="project" value="UniProtKB-SubCell"/>
</dbReference>
<dbReference type="Pfam" id="PF13715">
    <property type="entry name" value="CarbopepD_reg_2"/>
    <property type="match status" value="1"/>
</dbReference>
<protein>
    <submittedName>
        <fullName evidence="12">TonB-dependent receptor</fullName>
    </submittedName>
</protein>
<proteinExistence type="inferred from homology"/>
<keyword evidence="3 8" id="KW-1134">Transmembrane beta strand</keyword>
<dbReference type="AlphaFoldDB" id="U2QD06"/>
<comment type="subcellular location">
    <subcellularLocation>
        <location evidence="1 8">Cell outer membrane</location>
        <topology evidence="1 8">Multi-pass membrane protein</topology>
    </subcellularLocation>
</comment>
<feature type="domain" description="TonB-dependent receptor-like beta-barrel" evidence="10">
    <location>
        <begin position="324"/>
        <end position="772"/>
    </location>
</feature>
<dbReference type="Gene3D" id="2.40.170.20">
    <property type="entry name" value="TonB-dependent receptor, beta-barrel domain"/>
    <property type="match status" value="1"/>
</dbReference>
<dbReference type="Gene3D" id="2.170.130.10">
    <property type="entry name" value="TonB-dependent receptor, plug domain"/>
    <property type="match status" value="1"/>
</dbReference>
<dbReference type="InterPro" id="IPR012910">
    <property type="entry name" value="Plug_dom"/>
</dbReference>
<keyword evidence="5 9" id="KW-0798">TonB box</keyword>
<reference evidence="12 13" key="1">
    <citation type="submission" date="2013-08" db="EMBL/GenBank/DDBJ databases">
        <authorList>
            <person name="Durkin A.S."/>
            <person name="Haft D.R."/>
            <person name="McCorrison J."/>
            <person name="Torralba M."/>
            <person name="Gillis M."/>
            <person name="Haft D.H."/>
            <person name="Methe B."/>
            <person name="Sutton G."/>
            <person name="Nelson K.E."/>
        </authorList>
    </citation>
    <scope>NUCLEOTIDE SEQUENCE [LARGE SCALE GENOMIC DNA]</scope>
    <source>
        <strain evidence="12 13">F0067</strain>
    </source>
</reference>
<gene>
    <name evidence="12" type="ORF">HMPREF9135_1924</name>
</gene>
<evidence type="ECO:0000256" key="7">
    <source>
        <dbReference type="ARBA" id="ARBA00023237"/>
    </source>
</evidence>
<keyword evidence="4 8" id="KW-0812">Transmembrane</keyword>
<dbReference type="EMBL" id="AWEY01000026">
    <property type="protein sequence ID" value="ERK39203.1"/>
    <property type="molecule type" value="Genomic_DNA"/>
</dbReference>
<evidence type="ECO:0000313" key="13">
    <source>
        <dbReference type="Proteomes" id="UP000016648"/>
    </source>
</evidence>
<evidence type="ECO:0000259" key="11">
    <source>
        <dbReference type="Pfam" id="PF07715"/>
    </source>
</evidence>
<name>U2QD06_9BACT</name>
<dbReference type="InterPro" id="IPR037066">
    <property type="entry name" value="Plug_dom_sf"/>
</dbReference>
<dbReference type="Gene3D" id="2.60.40.1120">
    <property type="entry name" value="Carboxypeptidase-like, regulatory domain"/>
    <property type="match status" value="1"/>
</dbReference>
<keyword evidence="6 8" id="KW-0472">Membrane</keyword>
<evidence type="ECO:0000256" key="2">
    <source>
        <dbReference type="ARBA" id="ARBA00022448"/>
    </source>
</evidence>
<dbReference type="PANTHER" id="PTHR30069:SF57">
    <property type="entry name" value="TONB-DEPENDENT RECEPTOR"/>
    <property type="match status" value="1"/>
</dbReference>
<dbReference type="SUPFAM" id="SSF49464">
    <property type="entry name" value="Carboxypeptidase regulatory domain-like"/>
    <property type="match status" value="1"/>
</dbReference>
<evidence type="ECO:0000256" key="8">
    <source>
        <dbReference type="PROSITE-ProRule" id="PRU01360"/>
    </source>
</evidence>
<dbReference type="InterPro" id="IPR000531">
    <property type="entry name" value="Beta-barrel_TonB"/>
</dbReference>
<dbReference type="Pfam" id="PF00593">
    <property type="entry name" value="TonB_dep_Rec_b-barrel"/>
    <property type="match status" value="1"/>
</dbReference>
<dbReference type="Proteomes" id="UP000016648">
    <property type="component" value="Unassembled WGS sequence"/>
</dbReference>